<keyword evidence="3" id="KW-1185">Reference proteome</keyword>
<evidence type="ECO:0000259" key="1">
    <source>
        <dbReference type="Pfam" id="PF00535"/>
    </source>
</evidence>
<sequence length="156" mass="17096">VIVVDDGSTEESVTTLFDQLLRAGSWFNLRGWRVIRGENRYLGGARNVGWRAAKGQWVLFMDDDNYAKPYEVSVMVWAALHSGADIVTSANDYLPSATEPPTNETLPHGRYVPLGASLTTGMFENGFGDANALINKKVLEDPAINGWAEDDGYGVQ</sequence>
<dbReference type="InterPro" id="IPR029044">
    <property type="entry name" value="Nucleotide-diphossugar_trans"/>
</dbReference>
<protein>
    <recommendedName>
        <fullName evidence="1">Glycosyltransferase 2-like domain-containing protein</fullName>
    </recommendedName>
</protein>
<dbReference type="InterPro" id="IPR001173">
    <property type="entry name" value="Glyco_trans_2-like"/>
</dbReference>
<dbReference type="Gene3D" id="3.90.550.10">
    <property type="entry name" value="Spore Coat Polysaccharide Biosynthesis Protein SpsA, Chain A"/>
    <property type="match status" value="1"/>
</dbReference>
<feature type="non-terminal residue" evidence="2">
    <location>
        <position position="1"/>
    </location>
</feature>
<dbReference type="EMBL" id="LGRX02003139">
    <property type="protein sequence ID" value="KAK3282846.1"/>
    <property type="molecule type" value="Genomic_DNA"/>
</dbReference>
<dbReference type="Proteomes" id="UP001190700">
    <property type="component" value="Unassembled WGS sequence"/>
</dbReference>
<dbReference type="PANTHER" id="PTHR22916:SF30">
    <property type="entry name" value="IPT_TIG DOMAIN-CONTAINING PROTEIN"/>
    <property type="match status" value="1"/>
</dbReference>
<comment type="caution">
    <text evidence="2">The sequence shown here is derived from an EMBL/GenBank/DDBJ whole genome shotgun (WGS) entry which is preliminary data.</text>
</comment>
<proteinExistence type="predicted"/>
<name>A0AAE0GSS9_9CHLO</name>
<organism evidence="2 3">
    <name type="scientific">Cymbomonas tetramitiformis</name>
    <dbReference type="NCBI Taxonomy" id="36881"/>
    <lineage>
        <taxon>Eukaryota</taxon>
        <taxon>Viridiplantae</taxon>
        <taxon>Chlorophyta</taxon>
        <taxon>Pyramimonadophyceae</taxon>
        <taxon>Pyramimonadales</taxon>
        <taxon>Pyramimonadaceae</taxon>
        <taxon>Cymbomonas</taxon>
    </lineage>
</organism>
<feature type="non-terminal residue" evidence="2">
    <location>
        <position position="156"/>
    </location>
</feature>
<evidence type="ECO:0000313" key="3">
    <source>
        <dbReference type="Proteomes" id="UP001190700"/>
    </source>
</evidence>
<dbReference type="CDD" id="cd00761">
    <property type="entry name" value="Glyco_tranf_GTA_type"/>
    <property type="match status" value="1"/>
</dbReference>
<feature type="domain" description="Glycosyltransferase 2-like" evidence="1">
    <location>
        <begin position="1"/>
        <end position="96"/>
    </location>
</feature>
<accession>A0AAE0GSS9</accession>
<reference evidence="2 3" key="1">
    <citation type="journal article" date="2015" name="Genome Biol. Evol.">
        <title>Comparative Genomics of a Bacterivorous Green Alga Reveals Evolutionary Causalities and Consequences of Phago-Mixotrophic Mode of Nutrition.</title>
        <authorList>
            <person name="Burns J.A."/>
            <person name="Paasch A."/>
            <person name="Narechania A."/>
            <person name="Kim E."/>
        </authorList>
    </citation>
    <scope>NUCLEOTIDE SEQUENCE [LARGE SCALE GENOMIC DNA]</scope>
    <source>
        <strain evidence="2 3">PLY_AMNH</strain>
    </source>
</reference>
<dbReference type="SUPFAM" id="SSF53448">
    <property type="entry name" value="Nucleotide-diphospho-sugar transferases"/>
    <property type="match status" value="1"/>
</dbReference>
<evidence type="ECO:0000313" key="2">
    <source>
        <dbReference type="EMBL" id="KAK3282846.1"/>
    </source>
</evidence>
<dbReference type="AlphaFoldDB" id="A0AAE0GSS9"/>
<dbReference type="Pfam" id="PF00535">
    <property type="entry name" value="Glycos_transf_2"/>
    <property type="match status" value="1"/>
</dbReference>
<dbReference type="PANTHER" id="PTHR22916">
    <property type="entry name" value="GLYCOSYLTRANSFERASE"/>
    <property type="match status" value="1"/>
</dbReference>
<gene>
    <name evidence="2" type="ORF">CYMTET_9435</name>
</gene>